<evidence type="ECO:0000313" key="5">
    <source>
        <dbReference type="Proteomes" id="UP001301442"/>
    </source>
</evidence>
<dbReference type="Proteomes" id="UP001301442">
    <property type="component" value="Chromosome"/>
</dbReference>
<dbReference type="GO" id="GO:0016787">
    <property type="term" value="F:hydrolase activity"/>
    <property type="evidence" value="ECO:0007669"/>
    <property type="project" value="UniProtKB-KW"/>
</dbReference>
<keyword evidence="5" id="KW-1185">Reference proteome</keyword>
<gene>
    <name evidence="4" type="ORF">RI844_08235</name>
</gene>
<dbReference type="InterPro" id="IPR050882">
    <property type="entry name" value="Prepilin_peptidase/N-MTase"/>
</dbReference>
<keyword evidence="2" id="KW-1133">Transmembrane helix</keyword>
<evidence type="ECO:0000259" key="3">
    <source>
        <dbReference type="Pfam" id="PF01478"/>
    </source>
</evidence>
<evidence type="ECO:0000313" key="4">
    <source>
        <dbReference type="EMBL" id="WOH39198.1"/>
    </source>
</evidence>
<evidence type="ECO:0000256" key="1">
    <source>
        <dbReference type="ARBA" id="ARBA00005801"/>
    </source>
</evidence>
<dbReference type="RefSeq" id="WP_348397965.1">
    <property type="nucleotide sequence ID" value="NZ_CP136600.1"/>
</dbReference>
<accession>A0ABZ0GTQ4</accession>
<organism evidence="4 5">
    <name type="scientific">Thalassotalea fonticola</name>
    <dbReference type="NCBI Taxonomy" id="3065649"/>
    <lineage>
        <taxon>Bacteria</taxon>
        <taxon>Pseudomonadati</taxon>
        <taxon>Pseudomonadota</taxon>
        <taxon>Gammaproteobacteria</taxon>
        <taxon>Alteromonadales</taxon>
        <taxon>Colwelliaceae</taxon>
        <taxon>Thalassotalea</taxon>
    </lineage>
</organism>
<sequence length="204" mass="22473">MPQAAKFELGEYVMLAEADLNFTILLTITGMAFIVGLYFDLRTQRIPNAFCLLVTVIGIASQGYFNQWQGIINALLGLGLAFIVLFPVFVIKALGAGDVKFMMAIGTLLGPQLLSWSILYAIIAGAITSLSFAIYKTGWHGFKATATRYYHCLYLNRYFKPAAGEAAGIRVPYAPALALGWIWACSQNDDVLWTMSNVRYALFS</sequence>
<keyword evidence="2" id="KW-0472">Membrane</keyword>
<dbReference type="PANTHER" id="PTHR30487:SF0">
    <property type="entry name" value="PREPILIN LEADER PEPTIDASE_N-METHYLTRANSFERASE-RELATED"/>
    <property type="match status" value="1"/>
</dbReference>
<dbReference type="EMBL" id="CP136600">
    <property type="protein sequence ID" value="WOH39198.1"/>
    <property type="molecule type" value="Genomic_DNA"/>
</dbReference>
<keyword evidence="4" id="KW-0378">Hydrolase</keyword>
<name>A0ABZ0GTQ4_9GAMM</name>
<reference evidence="4 5" key="1">
    <citation type="submission" date="2023-09" db="EMBL/GenBank/DDBJ databases">
        <authorList>
            <person name="Qi X."/>
        </authorList>
    </citation>
    <scope>NUCLEOTIDE SEQUENCE [LARGE SCALE GENOMIC DNA]</scope>
    <source>
        <strain evidence="4 5">S1-1</strain>
    </source>
</reference>
<evidence type="ECO:0000256" key="2">
    <source>
        <dbReference type="SAM" id="Phobius"/>
    </source>
</evidence>
<protein>
    <submittedName>
        <fullName evidence="4">A24 family peptidase</fullName>
        <ecNumber evidence="4">3.4.23.-</ecNumber>
    </submittedName>
</protein>
<proteinExistence type="inferred from homology"/>
<dbReference type="InterPro" id="IPR000045">
    <property type="entry name" value="Prepilin_IV_endopep_pep"/>
</dbReference>
<feature type="transmembrane region" description="Helical" evidence="2">
    <location>
        <begin position="46"/>
        <end position="65"/>
    </location>
</feature>
<dbReference type="Gene3D" id="1.20.120.1220">
    <property type="match status" value="1"/>
</dbReference>
<feature type="domain" description="Prepilin type IV endopeptidase peptidase" evidence="3">
    <location>
        <begin position="31"/>
        <end position="129"/>
    </location>
</feature>
<feature type="transmembrane region" description="Helical" evidence="2">
    <location>
        <begin position="20"/>
        <end position="39"/>
    </location>
</feature>
<dbReference type="EC" id="3.4.23.-" evidence="4"/>
<keyword evidence="2" id="KW-0812">Transmembrane</keyword>
<feature type="transmembrane region" description="Helical" evidence="2">
    <location>
        <begin position="71"/>
        <end position="92"/>
    </location>
</feature>
<dbReference type="Pfam" id="PF01478">
    <property type="entry name" value="Peptidase_A24"/>
    <property type="match status" value="1"/>
</dbReference>
<feature type="transmembrane region" description="Helical" evidence="2">
    <location>
        <begin position="113"/>
        <end position="135"/>
    </location>
</feature>
<comment type="similarity">
    <text evidence="1">Belongs to the peptidase A24 family.</text>
</comment>
<dbReference type="PANTHER" id="PTHR30487">
    <property type="entry name" value="TYPE 4 PREPILIN-LIKE PROTEINS LEADER PEPTIDE-PROCESSING ENZYME"/>
    <property type="match status" value="1"/>
</dbReference>